<dbReference type="InterPro" id="IPR045865">
    <property type="entry name" value="ACT-like_dom_sf"/>
</dbReference>
<evidence type="ECO:0000313" key="2">
    <source>
        <dbReference type="Proteomes" id="UP000568106"/>
    </source>
</evidence>
<reference evidence="1" key="1">
    <citation type="submission" date="2020-08" db="EMBL/GenBank/DDBJ databases">
        <title>Genomic Encyclopedia of Type Strains, Phase IV (KMG-V): Genome sequencing to study the core and pangenomes of soil and plant-associated prokaryotes.</title>
        <authorList>
            <person name="Whitman W."/>
        </authorList>
    </citation>
    <scope>NUCLEOTIDE SEQUENCE [LARGE SCALE GENOMIC DNA]</scope>
    <source>
        <strain evidence="1">M8UP27</strain>
    </source>
</reference>
<dbReference type="SUPFAM" id="SSF55021">
    <property type="entry name" value="ACT-like"/>
    <property type="match status" value="1"/>
</dbReference>
<dbReference type="Proteomes" id="UP000568106">
    <property type="component" value="Unassembled WGS sequence"/>
</dbReference>
<evidence type="ECO:0008006" key="3">
    <source>
        <dbReference type="Google" id="ProtNLM"/>
    </source>
</evidence>
<sequence>MRWTFQITAASRPRVLMRLVQIFDQQSLVIRSLELVLLNNRVKINLTTEVELELARRLQAKLYHQVDIEDVELHAG</sequence>
<dbReference type="AlphaFoldDB" id="A0A7W8MRV2"/>
<keyword evidence="2" id="KW-1185">Reference proteome</keyword>
<protein>
    <recommendedName>
        <fullName evidence="3">ACT domain-containing protein</fullName>
    </recommendedName>
</protein>
<name>A0A7W8MRV2_9BACT</name>
<proteinExistence type="predicted"/>
<organism evidence="1 2">
    <name type="scientific">Tunturiibacter empetritectus</name>
    <dbReference type="NCBI Taxonomy" id="3069691"/>
    <lineage>
        <taxon>Bacteria</taxon>
        <taxon>Pseudomonadati</taxon>
        <taxon>Acidobacteriota</taxon>
        <taxon>Terriglobia</taxon>
        <taxon>Terriglobales</taxon>
        <taxon>Acidobacteriaceae</taxon>
        <taxon>Tunturiibacter</taxon>
    </lineage>
</organism>
<accession>A0A7W8MRV2</accession>
<gene>
    <name evidence="1" type="ORF">HDF09_002714</name>
</gene>
<dbReference type="EMBL" id="JACHDY010000003">
    <property type="protein sequence ID" value="MBB5318028.1"/>
    <property type="molecule type" value="Genomic_DNA"/>
</dbReference>
<evidence type="ECO:0000313" key="1">
    <source>
        <dbReference type="EMBL" id="MBB5318028.1"/>
    </source>
</evidence>
<comment type="caution">
    <text evidence="1">The sequence shown here is derived from an EMBL/GenBank/DDBJ whole genome shotgun (WGS) entry which is preliminary data.</text>
</comment>